<proteinExistence type="predicted"/>
<dbReference type="RefSeq" id="XP_013755588.1">
    <property type="nucleotide sequence ID" value="XM_013900134.1"/>
</dbReference>
<gene>
    <name evidence="3" type="ORF">AMSG_08258</name>
</gene>
<evidence type="ECO:0000256" key="2">
    <source>
        <dbReference type="SAM" id="MobiDB-lite"/>
    </source>
</evidence>
<dbReference type="GeneID" id="25566986"/>
<evidence type="ECO:0000256" key="1">
    <source>
        <dbReference type="SAM" id="Coils"/>
    </source>
</evidence>
<feature type="compositionally biased region" description="Low complexity" evidence="2">
    <location>
        <begin position="688"/>
        <end position="713"/>
    </location>
</feature>
<name>A0A0L0DID4_THETB</name>
<reference evidence="3 4" key="1">
    <citation type="submission" date="2010-05" db="EMBL/GenBank/DDBJ databases">
        <title>The Genome Sequence of Thecamonas trahens ATCC 50062.</title>
        <authorList>
            <consortium name="The Broad Institute Genome Sequencing Platform"/>
            <person name="Russ C."/>
            <person name="Cuomo C."/>
            <person name="Shea T."/>
            <person name="Young S.K."/>
            <person name="Zeng Q."/>
            <person name="Koehrsen M."/>
            <person name="Haas B."/>
            <person name="Borodovsky M."/>
            <person name="Guigo R."/>
            <person name="Alvarado L."/>
            <person name="Berlin A."/>
            <person name="Bochicchio J."/>
            <person name="Borenstein D."/>
            <person name="Chapman S."/>
            <person name="Chen Z."/>
            <person name="Freedman E."/>
            <person name="Gellesch M."/>
            <person name="Goldberg J."/>
            <person name="Griggs A."/>
            <person name="Gujja S."/>
            <person name="Heilman E."/>
            <person name="Heiman D."/>
            <person name="Hepburn T."/>
            <person name="Howarth C."/>
            <person name="Jen D."/>
            <person name="Larson L."/>
            <person name="Mehta T."/>
            <person name="Park D."/>
            <person name="Pearson M."/>
            <person name="Roberts A."/>
            <person name="Saif S."/>
            <person name="Shenoy N."/>
            <person name="Sisk P."/>
            <person name="Stolte C."/>
            <person name="Sykes S."/>
            <person name="Thomson T."/>
            <person name="Walk T."/>
            <person name="White J."/>
            <person name="Yandava C."/>
            <person name="Burger G."/>
            <person name="Gray M.W."/>
            <person name="Holland P.W.H."/>
            <person name="King N."/>
            <person name="Lang F.B.F."/>
            <person name="Roger A.J."/>
            <person name="Ruiz-Trillo I."/>
            <person name="Lander E."/>
            <person name="Nusbaum C."/>
        </authorList>
    </citation>
    <scope>NUCLEOTIDE SEQUENCE [LARGE SCALE GENOMIC DNA]</scope>
    <source>
        <strain evidence="3 4">ATCC 50062</strain>
    </source>
</reference>
<keyword evidence="4" id="KW-1185">Reference proteome</keyword>
<dbReference type="Proteomes" id="UP000054408">
    <property type="component" value="Unassembled WGS sequence"/>
</dbReference>
<protein>
    <submittedName>
        <fullName evidence="3">Uncharacterized protein</fullName>
    </submittedName>
</protein>
<accession>A0A0L0DID4</accession>
<organism evidence="3 4">
    <name type="scientific">Thecamonas trahens ATCC 50062</name>
    <dbReference type="NCBI Taxonomy" id="461836"/>
    <lineage>
        <taxon>Eukaryota</taxon>
        <taxon>Apusozoa</taxon>
        <taxon>Apusomonadida</taxon>
        <taxon>Apusomonadidae</taxon>
        <taxon>Thecamonas</taxon>
    </lineage>
</organism>
<evidence type="ECO:0000313" key="4">
    <source>
        <dbReference type="Proteomes" id="UP000054408"/>
    </source>
</evidence>
<feature type="region of interest" description="Disordered" evidence="2">
    <location>
        <begin position="194"/>
        <end position="228"/>
    </location>
</feature>
<feature type="region of interest" description="Disordered" evidence="2">
    <location>
        <begin position="688"/>
        <end position="745"/>
    </location>
</feature>
<feature type="compositionally biased region" description="Low complexity" evidence="2">
    <location>
        <begin position="194"/>
        <end position="210"/>
    </location>
</feature>
<feature type="region of interest" description="Disordered" evidence="2">
    <location>
        <begin position="646"/>
        <end position="676"/>
    </location>
</feature>
<sequence length="958" mass="99787">MGGRAMEGLNLDIKSAADAAEVFGMVEAMSLCFLPELVSSSIYETTTTSKTHAKKLGATARELKAALKDAQEHVASYVDAATMTKGTSTYAPDASELTSSLEAVVASLAAAALQLQRKAAAESIVKLGLDAQHREDGVGTALTKLFLTVAIFAVGPSKLAAKQVLSTLDAVGDEVTGAFELLWQAMANTPATAGAGAHAAEPGALPAPGTVVSSPNAGQRNSGAGGSGSGSGDGVLYAVLGAPDAGIQAAVEGVVTELVRVGKEIGRVALKIMELGVEPFELFLAPGAGHPFVQLWRKLDGLLADFAIKGMAVLKELALVAPTLAHQELTRLQGTLEGTVHISSSLNTVLRQLEGLYHQYRVLKASNAGAATTDDAAQLVQGLAVRARRVMDIISSTTFEEIDTTAHTAEVRSLIQEYARAVASNSSPRSESEEAAHVDSFIEQLIAVIRSVVGDFEISLINKINDVLLQYPHLIAIVDQSAASGSDSASTIQRVVRKWLCSKEPMKEQFPKASAVDFFDSWLDGTALVRLLNESHPGLAAALPSPPTASGLNRSTEIRLASLDAVASSELIAYLSALNNALGSLPGLPLAGFARLVHDESMPVVDAATRWSPLRAHCLTAVLMMLQVHELGPDAIKAQLDVVRHEHVHDDDDDDDAGEADGKHTNGRSAGLGSGVAADTAGASAAASRVSIGSSSTSPMASPRSPRDAPSSSEKPKPLNLTNVVAAQRRPSVDRASPRMNPESSDDAILQASVTVLHAAKKLVNAPPSGLLKQGKELHMSLVGLRDLILNQVKVRSDPSYSETNKRIQRRCNVLFDSATSLLKACKVDAPADERKAIMSGMADAVSFITSQQVSIKSIRSHARSALLLAKDIKALNAPDSHIADQFSAAAAAFSRAVSTRVLGIGSSASGMAVLDLLDDVDAKAADFAAAASSDISTARASSDAYSSSLAALLSALT</sequence>
<keyword evidence="1" id="KW-0175">Coiled coil</keyword>
<evidence type="ECO:0000313" key="3">
    <source>
        <dbReference type="EMBL" id="KNC52005.1"/>
    </source>
</evidence>
<feature type="coiled-coil region" evidence="1">
    <location>
        <begin position="53"/>
        <end position="80"/>
    </location>
</feature>
<dbReference type="AlphaFoldDB" id="A0A0L0DID4"/>
<dbReference type="EMBL" id="GL349471">
    <property type="protein sequence ID" value="KNC52005.1"/>
    <property type="molecule type" value="Genomic_DNA"/>
</dbReference>
<feature type="compositionally biased region" description="Polar residues" evidence="2">
    <location>
        <begin position="211"/>
        <end position="221"/>
    </location>
</feature>